<protein>
    <submittedName>
        <fullName evidence="1">Uncharacterized protein</fullName>
    </submittedName>
</protein>
<organism evidence="1 2">
    <name type="scientific">Haloarcula salinisoli</name>
    <dbReference type="NCBI Taxonomy" id="2487746"/>
    <lineage>
        <taxon>Archaea</taxon>
        <taxon>Methanobacteriati</taxon>
        <taxon>Methanobacteriota</taxon>
        <taxon>Stenosarchaea group</taxon>
        <taxon>Halobacteria</taxon>
        <taxon>Halobacteriales</taxon>
        <taxon>Haloarculaceae</taxon>
        <taxon>Haloarcula</taxon>
    </lineage>
</organism>
<dbReference type="Proteomes" id="UP000783863">
    <property type="component" value="Unassembled WGS sequence"/>
</dbReference>
<evidence type="ECO:0000313" key="1">
    <source>
        <dbReference type="EMBL" id="MBX0302083.1"/>
    </source>
</evidence>
<dbReference type="EMBL" id="RKLQ01000001">
    <property type="protein sequence ID" value="MBX0302083.1"/>
    <property type="molecule type" value="Genomic_DNA"/>
</dbReference>
<comment type="caution">
    <text evidence="1">The sequence shown here is derived from an EMBL/GenBank/DDBJ whole genome shotgun (WGS) entry which is preliminary data.</text>
</comment>
<evidence type="ECO:0000313" key="2">
    <source>
        <dbReference type="Proteomes" id="UP000783863"/>
    </source>
</evidence>
<gene>
    <name evidence="1" type="ORF">EGD98_00205</name>
</gene>
<accession>A0A8J8C9M1</accession>
<dbReference type="RefSeq" id="WP_220586332.1">
    <property type="nucleotide sequence ID" value="NZ_RKLQ01000001.1"/>
</dbReference>
<keyword evidence="2" id="KW-1185">Reference proteome</keyword>
<name>A0A8J8C9M1_9EURY</name>
<reference evidence="1" key="1">
    <citation type="submission" date="2021-06" db="EMBL/GenBank/DDBJ databases">
        <title>Halomicroarcula sp. F24A a new haloarchaeum isolated from saline soil.</title>
        <authorList>
            <person name="Duran-Viseras A."/>
            <person name="Sanchez-Porro C."/>
            <person name="Ventosa A."/>
        </authorList>
    </citation>
    <scope>NUCLEOTIDE SEQUENCE</scope>
    <source>
        <strain evidence="1">F24A</strain>
    </source>
</reference>
<proteinExistence type="predicted"/>
<dbReference type="AlphaFoldDB" id="A0A8J8C9M1"/>
<sequence>MSGLSVTFDEERELTVTVESDGSESDPVTYCQTVSPPHGDIVRALFELPALFADEPAWWLRVGAWQVRMETRPRDRSSVHVELVGTFKPKMKATTIVSKETVCAELLSAARSYRDWACKDDETANVSHCLGLSVGIDDATQRLRLHREDGSQDRYEPAVDAEQIETFARHADQCFHDPLGEYVLQTGALKPFVRDLTTRDDDDLASECYRSLLLYEAELARPTAEVLAEYPDERAREPLTGARWSFPDAEETMVAALERLPDE</sequence>